<evidence type="ECO:0000256" key="4">
    <source>
        <dbReference type="ARBA" id="ARBA00022478"/>
    </source>
</evidence>
<comment type="similarity">
    <text evidence="2 13">Belongs to the RNA polymerase beta' chain family.</text>
</comment>
<dbReference type="InterPro" id="IPR035697">
    <property type="entry name" value="RNAP_III_RPC1_N"/>
</dbReference>
<dbReference type="Pfam" id="PF00623">
    <property type="entry name" value="RNA_pol_Rpb1_2"/>
    <property type="match status" value="1"/>
</dbReference>
<keyword evidence="5 13" id="KW-0808">Transferase</keyword>
<dbReference type="InterPro" id="IPR021110">
    <property type="entry name" value="DNA_rep_checkpnt_protein"/>
</dbReference>
<evidence type="ECO:0000256" key="7">
    <source>
        <dbReference type="ARBA" id="ARBA00022723"/>
    </source>
</evidence>
<dbReference type="Gene3D" id="2.40.40.20">
    <property type="match status" value="1"/>
</dbReference>
<dbReference type="GO" id="GO:0006384">
    <property type="term" value="P:transcription initiation at RNA polymerase III promoter"/>
    <property type="evidence" value="ECO:0007669"/>
    <property type="project" value="EnsemblFungi"/>
</dbReference>
<dbReference type="Proteomes" id="UP000053317">
    <property type="component" value="Unassembled WGS sequence"/>
</dbReference>
<dbReference type="Gene3D" id="6.10.250.2940">
    <property type="match status" value="1"/>
</dbReference>
<dbReference type="Pfam" id="PF11719">
    <property type="entry name" value="Drc1-Sld2"/>
    <property type="match status" value="1"/>
</dbReference>
<dbReference type="InterPro" id="IPR038120">
    <property type="entry name" value="Rpb1_funnel_sf"/>
</dbReference>
<dbReference type="PANTHER" id="PTHR48446:SF1">
    <property type="entry name" value="DNA-DIRECTED RNA POLYMERASE SUBUNIT BETA' N-TERMINAL SECTION"/>
    <property type="match status" value="1"/>
</dbReference>
<feature type="compositionally biased region" description="Basic and acidic residues" evidence="14">
    <location>
        <begin position="1604"/>
        <end position="1615"/>
    </location>
</feature>
<dbReference type="InterPro" id="IPR042102">
    <property type="entry name" value="RNA_pol_Rpb1_3_sf"/>
</dbReference>
<evidence type="ECO:0000256" key="9">
    <source>
        <dbReference type="ARBA" id="ARBA00022842"/>
    </source>
</evidence>
<dbReference type="FunFam" id="4.10.860.120:FF:000004">
    <property type="entry name" value="DNA-directed RNA polymerase subunit"/>
    <property type="match status" value="1"/>
</dbReference>
<dbReference type="GO" id="GO:0003677">
    <property type="term" value="F:DNA binding"/>
    <property type="evidence" value="ECO:0007669"/>
    <property type="project" value="InterPro"/>
</dbReference>
<accession>A0A0G2EGS4</accession>
<feature type="region of interest" description="Disordered" evidence="14">
    <location>
        <begin position="1051"/>
        <end position="1121"/>
    </location>
</feature>
<keyword evidence="9" id="KW-0460">Magnesium</keyword>
<comment type="caution">
    <text evidence="16">The sequence shown here is derived from an EMBL/GenBank/DDBJ whole genome shotgun (WGS) entry which is preliminary data.</text>
</comment>
<keyword evidence="4 13" id="KW-0240">DNA-directed RNA polymerase</keyword>
<organism evidence="16 17">
    <name type="scientific">Phaeomoniella chlamydospora</name>
    <name type="common">Phaeoacremonium chlamydosporum</name>
    <dbReference type="NCBI Taxonomy" id="158046"/>
    <lineage>
        <taxon>Eukaryota</taxon>
        <taxon>Fungi</taxon>
        <taxon>Dikarya</taxon>
        <taxon>Ascomycota</taxon>
        <taxon>Pezizomycotina</taxon>
        <taxon>Eurotiomycetes</taxon>
        <taxon>Chaetothyriomycetidae</taxon>
        <taxon>Phaeomoniellales</taxon>
        <taxon>Phaeomoniellaceae</taxon>
        <taxon>Phaeomoniella</taxon>
    </lineage>
</organism>
<dbReference type="Gene3D" id="6.20.50.80">
    <property type="match status" value="1"/>
</dbReference>
<feature type="compositionally biased region" description="Basic and acidic residues" evidence="14">
    <location>
        <begin position="1622"/>
        <end position="1642"/>
    </location>
</feature>
<dbReference type="GO" id="GO:0003899">
    <property type="term" value="F:DNA-directed RNA polymerase activity"/>
    <property type="evidence" value="ECO:0007669"/>
    <property type="project" value="UniProtKB-EC"/>
</dbReference>
<evidence type="ECO:0000256" key="11">
    <source>
        <dbReference type="ARBA" id="ARBA00023242"/>
    </source>
</evidence>
<dbReference type="Gene3D" id="3.30.1490.180">
    <property type="entry name" value="RNA polymerase ii"/>
    <property type="match status" value="1"/>
</dbReference>
<feature type="compositionally biased region" description="Low complexity" evidence="14">
    <location>
        <begin position="1106"/>
        <end position="1115"/>
    </location>
</feature>
<evidence type="ECO:0000256" key="13">
    <source>
        <dbReference type="RuleBase" id="RU004279"/>
    </source>
</evidence>
<dbReference type="Pfam" id="PF04983">
    <property type="entry name" value="RNA_pol_Rpb1_3"/>
    <property type="match status" value="1"/>
</dbReference>
<dbReference type="InterPro" id="IPR007081">
    <property type="entry name" value="RNA_pol_Rpb1_5"/>
</dbReference>
<feature type="compositionally biased region" description="Basic and acidic residues" evidence="14">
    <location>
        <begin position="1001"/>
        <end position="1017"/>
    </location>
</feature>
<keyword evidence="17" id="KW-1185">Reference proteome</keyword>
<evidence type="ECO:0000256" key="6">
    <source>
        <dbReference type="ARBA" id="ARBA00022695"/>
    </source>
</evidence>
<dbReference type="InterPro" id="IPR007066">
    <property type="entry name" value="RNA_pol_Rpb1_3"/>
</dbReference>
<reference evidence="16 17" key="1">
    <citation type="submission" date="2015-05" db="EMBL/GenBank/DDBJ databases">
        <title>Distinctive expansion of gene families associated with plant cell wall degradation and secondary metabolism in the genomes of grapevine trunk pathogens.</title>
        <authorList>
            <person name="Lawrence D.P."/>
            <person name="Travadon R."/>
            <person name="Rolshausen P.E."/>
            <person name="Baumgartner K."/>
        </authorList>
    </citation>
    <scope>NUCLEOTIDE SEQUENCE [LARGE SCALE GENOMIC DNA]</scope>
    <source>
        <strain evidence="16">UCRPC4</strain>
    </source>
</reference>
<protein>
    <recommendedName>
        <fullName evidence="13">DNA-directed RNA polymerase subunit</fullName>
        <ecNumber evidence="13">2.7.7.6</ecNumber>
    </recommendedName>
</protein>
<dbReference type="InterPro" id="IPR000722">
    <property type="entry name" value="RNA_pol_asu"/>
</dbReference>
<dbReference type="FunFam" id="2.40.40.20:FF:000019">
    <property type="entry name" value="DNA-directed RNA polymerase II subunit RPB1"/>
    <property type="match status" value="1"/>
</dbReference>
<comment type="subunit">
    <text evidence="3">Component of the RNA polymerase III (Pol III) complex consisting of 17 subunits.</text>
</comment>
<feature type="region of interest" description="Disordered" evidence="14">
    <location>
        <begin position="1593"/>
        <end position="1679"/>
    </location>
</feature>
<dbReference type="GO" id="GO:0046872">
    <property type="term" value="F:metal ion binding"/>
    <property type="evidence" value="ECO:0007669"/>
    <property type="project" value="UniProtKB-KW"/>
</dbReference>
<evidence type="ECO:0000256" key="12">
    <source>
        <dbReference type="ARBA" id="ARBA00048552"/>
    </source>
</evidence>
<dbReference type="GO" id="GO:0000785">
    <property type="term" value="C:chromatin"/>
    <property type="evidence" value="ECO:0007669"/>
    <property type="project" value="EnsemblFungi"/>
</dbReference>
<evidence type="ECO:0000256" key="14">
    <source>
        <dbReference type="SAM" id="MobiDB-lite"/>
    </source>
</evidence>
<dbReference type="EC" id="2.7.7.6" evidence="13"/>
<evidence type="ECO:0000256" key="8">
    <source>
        <dbReference type="ARBA" id="ARBA00022833"/>
    </source>
</evidence>
<dbReference type="NCBIfam" id="NF006336">
    <property type="entry name" value="PRK08566.1"/>
    <property type="match status" value="1"/>
</dbReference>
<dbReference type="Gene3D" id="1.10.132.30">
    <property type="match status" value="1"/>
</dbReference>
<dbReference type="GO" id="GO:0006260">
    <property type="term" value="P:DNA replication"/>
    <property type="evidence" value="ECO:0007669"/>
    <property type="project" value="InterPro"/>
</dbReference>
<dbReference type="OrthoDB" id="270392at2759"/>
<dbReference type="InterPro" id="IPR015700">
    <property type="entry name" value="RPC1"/>
</dbReference>
<dbReference type="Pfam" id="PF04997">
    <property type="entry name" value="RNA_pol_Rpb1_1"/>
    <property type="match status" value="1"/>
</dbReference>
<dbReference type="GO" id="GO:0006386">
    <property type="term" value="P:termination of RNA polymerase III transcription"/>
    <property type="evidence" value="ECO:0007669"/>
    <property type="project" value="EnsemblFungi"/>
</dbReference>
<feature type="region of interest" description="Disordered" evidence="14">
    <location>
        <begin position="1860"/>
        <end position="2013"/>
    </location>
</feature>
<dbReference type="Gene3D" id="1.10.150.390">
    <property type="match status" value="1"/>
</dbReference>
<feature type="compositionally biased region" description="Basic residues" evidence="14">
    <location>
        <begin position="1901"/>
        <end position="1923"/>
    </location>
</feature>
<keyword evidence="6 13" id="KW-0548">Nucleotidyltransferase</keyword>
<keyword evidence="7" id="KW-0479">Metal-binding</keyword>
<evidence type="ECO:0000256" key="5">
    <source>
        <dbReference type="ARBA" id="ARBA00022679"/>
    </source>
</evidence>
<keyword evidence="10 13" id="KW-0804">Transcription</keyword>
<feature type="region of interest" description="Disordered" evidence="14">
    <location>
        <begin position="1718"/>
        <end position="1752"/>
    </location>
</feature>
<dbReference type="EMBL" id="LCWF01000083">
    <property type="protein sequence ID" value="KKY21634.1"/>
    <property type="molecule type" value="Genomic_DNA"/>
</dbReference>
<dbReference type="Gene3D" id="4.10.860.120">
    <property type="entry name" value="RNA polymerase II, clamp domain"/>
    <property type="match status" value="1"/>
</dbReference>
<dbReference type="InterPro" id="IPR035698">
    <property type="entry name" value="RNAP_III_Rpc1_C"/>
</dbReference>
<feature type="compositionally biased region" description="Polar residues" evidence="14">
    <location>
        <begin position="1819"/>
        <end position="1835"/>
    </location>
</feature>
<comment type="function">
    <text evidence="13">DNA-dependent RNA polymerase catalyzes the transcription of DNA into RNA using the four ribonucleoside triphosphates as substrates.</text>
</comment>
<evidence type="ECO:0000256" key="1">
    <source>
        <dbReference type="ARBA" id="ARBA00004123"/>
    </source>
</evidence>
<keyword evidence="8" id="KW-0862">Zinc</keyword>
<feature type="compositionally biased region" description="Polar residues" evidence="14">
    <location>
        <begin position="1963"/>
        <end position="1974"/>
    </location>
</feature>
<dbReference type="Pfam" id="PF04998">
    <property type="entry name" value="RNA_pol_Rpb1_5"/>
    <property type="match status" value="1"/>
</dbReference>
<feature type="region of interest" description="Disordered" evidence="14">
    <location>
        <begin position="1796"/>
        <end position="1844"/>
    </location>
</feature>
<dbReference type="CDD" id="cd02736">
    <property type="entry name" value="RNAP_III_Rpc1_C"/>
    <property type="match status" value="1"/>
</dbReference>
<comment type="catalytic activity">
    <reaction evidence="12 13">
        <text>RNA(n) + a ribonucleoside 5'-triphosphate = RNA(n+1) + diphosphate</text>
        <dbReference type="Rhea" id="RHEA:21248"/>
        <dbReference type="Rhea" id="RHEA-COMP:14527"/>
        <dbReference type="Rhea" id="RHEA-COMP:17342"/>
        <dbReference type="ChEBI" id="CHEBI:33019"/>
        <dbReference type="ChEBI" id="CHEBI:61557"/>
        <dbReference type="ChEBI" id="CHEBI:140395"/>
        <dbReference type="EC" id="2.7.7.6"/>
    </reaction>
</comment>
<dbReference type="InterPro" id="IPR006592">
    <property type="entry name" value="RNA_pol_N"/>
</dbReference>
<evidence type="ECO:0000256" key="3">
    <source>
        <dbReference type="ARBA" id="ARBA00011206"/>
    </source>
</evidence>
<evidence type="ECO:0000313" key="17">
    <source>
        <dbReference type="Proteomes" id="UP000053317"/>
    </source>
</evidence>
<keyword evidence="11" id="KW-0539">Nucleus</keyword>
<feature type="domain" description="RNA polymerase N-terminal" evidence="15">
    <location>
        <begin position="263"/>
        <end position="565"/>
    </location>
</feature>
<sequence>MAASVAAPEEVGKAQVVDNIPKVIKALEFGVLSNQDIINQSLVQVSDRNLFDLDRGRASQANGPLDARMGISGKSERCATCNELLQVCNGHFGHVKLCLPVFHVGYFKKAIQILQSVCKDCSKILLTENDRRKFLRDLRRPHLDNLRKLQIAKRVSDQCKKNKTCFDCGAINGVVRKAGTNALKISHDKFRAFNSSTAKNKVAPPSKIIFDESFHEARKMNNEIEKHIKKAVDDLNPLRVLKIFRQISQSDCELLGLGNMRPETFLWLQVPAPPVCIRPSVGQEAASTEDDITAKLGDIVSANVHLREALRKGAPVSSIVEHWDYLSLQIAMYINSDVPGLAKGEGSKPMRGFVQRLKGKQGRFRGNLSGKRVDFSGRTVISPDPNLAINEVAVPILVAKNMTYPERVSRYNKAKLQERVRNGTKKWPGANYVFKAGSDFRLFLRYGNPDVVADQLQEGDIVERHLEDGDIVLFNRQPSLHKLSILSHFVKVRPHRTFRLNECVCNPYNADFDGDEMNLHVPQTEEARTEAMQLMGVKHNIVTPKNGEPIISAIQDFITASWLMSSLDRFYDRKTFINICIGMLENDTPFQLPDPAIIKPQTLWTGKQVFNVLMSPNKKSGVHVNIDAECRDYKPLPKTDGKTPDAPEFAWDSYLCIRNSEIICGRMDKATVGSGKKNSLFYILYRDYGPDAAVKGMNRLSRMSARWLCEQGFSIGISDVTPGTQLIEQKEISIAKSMQAYDAVASEYEAGRLKRAPGQNEAETLESQQSKLLSEVRTELSKHLTKGLTKHNTPLVMAQSGSKGSNVNVAQMAALLGQQDIEGKRVQDGFQDRTLPHFAKHARTPASKGFVRNSFFSGLTPYEFIFHGMGGRIGLVDTAVKTAETGYMSRRLMKSLEDLSTQYDETVRNSSSNIVQFQFGDDKLDPVDMEADAQPVNFKRTYTHVESTTFNMDDEGLSPDEIRRVTKEMLASQRAKTERKDLLGKQSLPYDLIVAAGQETDTQRKPGEKRKVWPELAEGQHKMVDNHESLRDFIHDMEEFIEAKARDLEQARKEKHSLAHPPAYPVPQAEAAQPVSGPKSTARGRGKRSKGEAPELASKRRKLTTTEESTTVLSVRATAGPSTKDRFELTSKISEVTLRGFIQSCFEKYYKAQVEPGHAVGAVGAQSIGEPGTQMTLKTFHFAGVAGMSLTQGVPRIKEIINASKEISTPVITCVLHKNAVIGTTEDYARVVKGRIEGLFLGDIAESIEIDWRPTLPGTITINLSAATKQRLFLEISRKQIVNAIKKHRRFKGASITFSLVGRNGVRISLDTSETKKSTIKIEEEYIQDTYLRLQHLKRLVSGIQVLGHPTVGRVIVHAEEIKNEPAAPKETADVPIKAKGQESSAAPEVKNEKLAEAPGVKAKQDRTAEAKTMKLLVEGYGLRYCLNIEGVNKTKTTTNSIMETCQVLGIEAARAKIVTELQSVMSDLSIDPRHMALLADVMTYKGEVLGITRFGLAKMRDSVLQLASFEKTADHLFDASTAGKTDWIEGVSECVIVGKKMGLGTGSVEVEWEKSFAIANTGRKPSREDIKRDDSGIGQVYKEYNRLRDIVEGKPVTAQGKGKRSEAQELEQRRSLKRRRDKEESGAQRTRETTSLQKDHIVSTPHKIKHLPQRNESPSSETPRPLKSFIGPTPQRDGKVLGLFDLLSTGGSKDTPTTGRKRKAEVLAEGNGNIVQTPSRKRGVGGDIHEHLDEEHTPNTGRRQKFQRTPASEGKKFLLSQFFATPSTARFMDQEPEEQQSLVGKTPLRTRLLAGRDGANMDMPEHPGADSTPPFLRRTTSSFSQKLVASTSAEPSSFPPSQLSFFKKGRSLSEIVKSLRQVQDEEHDDDMDALNEIEAAEHCDVSEDSQNIDGQEPQRIWKKRGQKRTTKRVNMKPPKVKPKAKDSTDQQQDESDDELASVNEETQMPSAPDESELERPTGNPTKQSKTMSENKTRSVKANAISHMNFRSLKIKNKNTKAKGRGFGRSGRR</sequence>
<dbReference type="InterPro" id="IPR007080">
    <property type="entry name" value="RNA_pol_Rpb1_1"/>
</dbReference>
<dbReference type="FunFam" id="1.10.150.390:FF:000004">
    <property type="entry name" value="DNA-directed RNA polymerase subunit"/>
    <property type="match status" value="1"/>
</dbReference>
<dbReference type="InterPro" id="IPR007083">
    <property type="entry name" value="RNA_pol_Rpb1_4"/>
</dbReference>
<feature type="compositionally biased region" description="Basic and acidic residues" evidence="14">
    <location>
        <begin position="1728"/>
        <end position="1738"/>
    </location>
</feature>
<feature type="compositionally biased region" description="Acidic residues" evidence="14">
    <location>
        <begin position="1866"/>
        <end position="1876"/>
    </location>
</feature>
<evidence type="ECO:0000259" key="15">
    <source>
        <dbReference type="SMART" id="SM00663"/>
    </source>
</evidence>
<gene>
    <name evidence="16" type="ORF">UCRPC4_g03585</name>
</gene>
<dbReference type="InterPro" id="IPR044893">
    <property type="entry name" value="RNA_pol_Rpb1_clamp_domain"/>
</dbReference>
<evidence type="ECO:0000256" key="10">
    <source>
        <dbReference type="ARBA" id="ARBA00023163"/>
    </source>
</evidence>
<proteinExistence type="inferred from homology"/>
<feature type="compositionally biased region" description="Basic residues" evidence="14">
    <location>
        <begin position="1993"/>
        <end position="2013"/>
    </location>
</feature>
<name>A0A0G2EGS4_PHACM</name>
<dbReference type="Gene3D" id="1.10.274.100">
    <property type="entry name" value="RNA polymerase Rpb1, domain 3"/>
    <property type="match status" value="1"/>
</dbReference>
<dbReference type="Gene3D" id="1.10.10.1460">
    <property type="match status" value="1"/>
</dbReference>
<dbReference type="GO" id="GO:0005666">
    <property type="term" value="C:RNA polymerase III complex"/>
    <property type="evidence" value="ECO:0007669"/>
    <property type="project" value="EnsemblFungi"/>
</dbReference>
<dbReference type="GO" id="GO:0042797">
    <property type="term" value="P:tRNA transcription by RNA polymerase III"/>
    <property type="evidence" value="ECO:0007669"/>
    <property type="project" value="EnsemblFungi"/>
</dbReference>
<dbReference type="Pfam" id="PF05000">
    <property type="entry name" value="RNA_pol_Rpb1_4"/>
    <property type="match status" value="1"/>
</dbReference>
<evidence type="ECO:0000313" key="16">
    <source>
        <dbReference type="EMBL" id="KKY21634.1"/>
    </source>
</evidence>
<evidence type="ECO:0000256" key="2">
    <source>
        <dbReference type="ARBA" id="ARBA00006460"/>
    </source>
</evidence>
<feature type="region of interest" description="Disordered" evidence="14">
    <location>
        <begin position="997"/>
        <end position="1017"/>
    </location>
</feature>
<dbReference type="PANTHER" id="PTHR48446">
    <property type="entry name" value="DNA-DIRECTED RNA POLYMERASE SUBUNIT BETA' N-TERMINAL SECTION"/>
    <property type="match status" value="1"/>
</dbReference>
<reference evidence="16 17" key="2">
    <citation type="submission" date="2015-05" db="EMBL/GenBank/DDBJ databases">
        <authorList>
            <person name="Morales-Cruz A."/>
            <person name="Amrine K.C."/>
            <person name="Cantu D."/>
        </authorList>
    </citation>
    <scope>NUCLEOTIDE SEQUENCE [LARGE SCALE GENOMIC DNA]</scope>
    <source>
        <strain evidence="16">UCRPC4</strain>
    </source>
</reference>
<comment type="subcellular location">
    <subcellularLocation>
        <location evidence="1">Nucleus</location>
    </subcellularLocation>
</comment>
<dbReference type="CDD" id="cd02583">
    <property type="entry name" value="RNAP_III_RPC1_N"/>
    <property type="match status" value="1"/>
</dbReference>
<dbReference type="SMART" id="SM00663">
    <property type="entry name" value="RPOLA_N"/>
    <property type="match status" value="1"/>
</dbReference>
<dbReference type="SUPFAM" id="SSF64484">
    <property type="entry name" value="beta and beta-prime subunits of DNA dependent RNA-polymerase"/>
    <property type="match status" value="1"/>
</dbReference>